<evidence type="ECO:0000259" key="14">
    <source>
        <dbReference type="Pfam" id="PF02581"/>
    </source>
</evidence>
<protein>
    <recommendedName>
        <fullName evidence="13">Thiamine-phosphate synthase</fullName>
        <shortName evidence="13">TP synthase</shortName>
        <shortName evidence="13">TPS</shortName>
        <ecNumber evidence="13">2.5.1.3</ecNumber>
    </recommendedName>
    <alternativeName>
        <fullName evidence="13">Thiamine-phosphate pyrophosphorylase</fullName>
        <shortName evidence="13">TMP pyrophosphorylase</shortName>
        <shortName evidence="13">TMP-PPase</shortName>
    </alternativeName>
</protein>
<dbReference type="EC" id="2.5.1.3" evidence="13"/>
<evidence type="ECO:0000256" key="7">
    <source>
        <dbReference type="ARBA" id="ARBA00022842"/>
    </source>
</evidence>
<evidence type="ECO:0000256" key="8">
    <source>
        <dbReference type="ARBA" id="ARBA00022977"/>
    </source>
</evidence>
<dbReference type="NCBIfam" id="NF002904">
    <property type="entry name" value="PRK03512.1"/>
    <property type="match status" value="1"/>
</dbReference>
<name>A0ABV4P2T3_9GAMM</name>
<evidence type="ECO:0000256" key="9">
    <source>
        <dbReference type="ARBA" id="ARBA00023268"/>
    </source>
</evidence>
<feature type="binding site" evidence="13">
    <location>
        <position position="393"/>
    </location>
    <ligand>
        <name>Mg(2+)</name>
        <dbReference type="ChEBI" id="CHEBI:18420"/>
    </ligand>
</feature>
<keyword evidence="5" id="KW-0418">Kinase</keyword>
<dbReference type="Pfam" id="PF08543">
    <property type="entry name" value="Phos_pyr_kin"/>
    <property type="match status" value="1"/>
</dbReference>
<evidence type="ECO:0000256" key="6">
    <source>
        <dbReference type="ARBA" id="ARBA00022840"/>
    </source>
</evidence>
<dbReference type="InterPro" id="IPR013749">
    <property type="entry name" value="PM/HMP-P_kinase-1"/>
</dbReference>
<dbReference type="CDD" id="cd01169">
    <property type="entry name" value="HMPP_kinase"/>
    <property type="match status" value="1"/>
</dbReference>
<dbReference type="RefSeq" id="WP_371840245.1">
    <property type="nucleotide sequence ID" value="NZ_JBGMEK010000045.1"/>
</dbReference>
<reference evidence="16 17" key="1">
    <citation type="submission" date="2024-08" db="EMBL/GenBank/DDBJ databases">
        <authorList>
            <person name="Ishaq N."/>
        </authorList>
    </citation>
    <scope>NUCLEOTIDE SEQUENCE [LARGE SCALE GENOMIC DNA]</scope>
    <source>
        <strain evidence="16 17">DSM 18651</strain>
    </source>
</reference>
<feature type="binding site" evidence="13">
    <location>
        <position position="374"/>
    </location>
    <ligand>
        <name>Mg(2+)</name>
        <dbReference type="ChEBI" id="CHEBI:18420"/>
    </ligand>
</feature>
<gene>
    <name evidence="13 16" type="primary">thiE</name>
    <name evidence="16" type="ORF">ACCI49_16715</name>
</gene>
<dbReference type="NCBIfam" id="TIGR00693">
    <property type="entry name" value="thiE"/>
    <property type="match status" value="1"/>
</dbReference>
<feature type="binding site" evidence="13">
    <location>
        <position position="373"/>
    </location>
    <ligand>
        <name>4-amino-2-methyl-5-(diphosphooxymethyl)pyrimidine</name>
        <dbReference type="ChEBI" id="CHEBI:57841"/>
    </ligand>
</feature>
<comment type="catalytic activity">
    <reaction evidence="11 13">
        <text>2-(2-carboxy-4-methylthiazol-5-yl)ethyl phosphate + 4-amino-2-methyl-5-(diphosphooxymethyl)pyrimidine + 2 H(+) = thiamine phosphate + CO2 + diphosphate</text>
        <dbReference type="Rhea" id="RHEA:47848"/>
        <dbReference type="ChEBI" id="CHEBI:15378"/>
        <dbReference type="ChEBI" id="CHEBI:16526"/>
        <dbReference type="ChEBI" id="CHEBI:33019"/>
        <dbReference type="ChEBI" id="CHEBI:37575"/>
        <dbReference type="ChEBI" id="CHEBI:57841"/>
        <dbReference type="ChEBI" id="CHEBI:62890"/>
        <dbReference type="EC" id="2.5.1.3"/>
    </reaction>
</comment>
<evidence type="ECO:0000313" key="17">
    <source>
        <dbReference type="Proteomes" id="UP001569428"/>
    </source>
</evidence>
<comment type="function">
    <text evidence="13">Condenses 4-methyl-5-(beta-hydroxyethyl)thiazole monophosphate (THZ-P) and 2-methyl-4-amino-5-hydroxymethyl pyrimidine pyrophosphate (HMP-PP) to form thiamine monophosphate (TMP).</text>
</comment>
<feature type="domain" description="Pyridoxamine kinase/Phosphomethylpyrimidine kinase" evidence="15">
    <location>
        <begin position="19"/>
        <end position="269"/>
    </location>
</feature>
<dbReference type="InterPro" id="IPR029056">
    <property type="entry name" value="Ribokinase-like"/>
</dbReference>
<sequence length="520" mass="55260">MRDQVLTDKPIVWTIAGSDSGGGAGIQADLLTFCDLGCHGCSAITANTAQNTVEVAAINAVSIEVLGSQLRALQRDLFPAAIKIGLLAKAEQVLEVADFLQKLRALQPVPVIYDPVAIATSGAGLTEGDITAEVLSQLLPQCDLVTPNFHELEWLSQVTVKDAESLLGAARQLQSEGGAAVLVTGGHTQLRLGEVSDLLWDGKKADWFIGSEVSGNNTHGTGCTLSSAIAACRALGYPLRDACVVGKAYVQRGLRLGANTHIGAGAGPVGHCGWPLELVDFPEILVPGEARAQDYGLGAQGVAQPFIHGFAEVDSSRMGLYPVVDTLEWLQRLAEQGVRTLQLRIKNPGENLREQIERAVAIGRAYNLRLFINDFWQLAIQCGAYGVHLGQEDLQAADLAAIQSAGLRLGISTHGFYELLLAYRYRPSYLAIGAIYATNTKDMSDQLQGVQKLARMAALLPDYPLVAIGGINVQRAGEVIATGVGSIAVVSAITKAEDYKQAVAELNALLDNEYAEVEPC</sequence>
<comment type="catalytic activity">
    <reaction evidence="10 13">
        <text>4-methyl-5-(2-phosphooxyethyl)-thiazole + 4-amino-2-methyl-5-(diphosphooxymethyl)pyrimidine + H(+) = thiamine phosphate + diphosphate</text>
        <dbReference type="Rhea" id="RHEA:22328"/>
        <dbReference type="ChEBI" id="CHEBI:15378"/>
        <dbReference type="ChEBI" id="CHEBI:33019"/>
        <dbReference type="ChEBI" id="CHEBI:37575"/>
        <dbReference type="ChEBI" id="CHEBI:57841"/>
        <dbReference type="ChEBI" id="CHEBI:58296"/>
        <dbReference type="EC" id="2.5.1.3"/>
    </reaction>
</comment>
<dbReference type="InterPro" id="IPR013785">
    <property type="entry name" value="Aldolase_TIM"/>
</dbReference>
<comment type="similarity">
    <text evidence="13">Belongs to the thiamine-phosphate synthase family.</text>
</comment>
<dbReference type="NCBIfam" id="TIGR00097">
    <property type="entry name" value="HMP-P_kinase"/>
    <property type="match status" value="1"/>
</dbReference>
<dbReference type="PANTHER" id="PTHR20858:SF17">
    <property type="entry name" value="HYDROXYMETHYLPYRIMIDINE_PHOSPHOMETHYLPYRIMIDINE KINASE THI20-RELATED"/>
    <property type="match status" value="1"/>
</dbReference>
<keyword evidence="8 13" id="KW-0784">Thiamine biosynthesis</keyword>
<dbReference type="SUPFAM" id="SSF51391">
    <property type="entry name" value="Thiamin phosphate synthase"/>
    <property type="match status" value="1"/>
</dbReference>
<accession>A0ABV4P2T3</accession>
<dbReference type="Pfam" id="PF02581">
    <property type="entry name" value="TMP-TENI"/>
    <property type="match status" value="1"/>
</dbReference>
<feature type="binding site" evidence="13">
    <location>
        <begin position="438"/>
        <end position="440"/>
    </location>
    <ligand>
        <name>2-[(2R,5Z)-2-carboxy-4-methylthiazol-5(2H)-ylidene]ethyl phosphate</name>
        <dbReference type="ChEBI" id="CHEBI:62899"/>
    </ligand>
</feature>
<dbReference type="Proteomes" id="UP001569428">
    <property type="component" value="Unassembled WGS sequence"/>
</dbReference>
<dbReference type="InterPro" id="IPR036206">
    <property type="entry name" value="ThiamineP_synth_sf"/>
</dbReference>
<dbReference type="EMBL" id="JBGMEK010000045">
    <property type="protein sequence ID" value="MFA0812557.1"/>
    <property type="molecule type" value="Genomic_DNA"/>
</dbReference>
<evidence type="ECO:0000256" key="13">
    <source>
        <dbReference type="HAMAP-Rule" id="MF_00097"/>
    </source>
</evidence>
<keyword evidence="7 13" id="KW-0460">Magnesium</keyword>
<evidence type="ECO:0000256" key="10">
    <source>
        <dbReference type="ARBA" id="ARBA00047334"/>
    </source>
</evidence>
<dbReference type="PANTHER" id="PTHR20858">
    <property type="entry name" value="PHOSPHOMETHYLPYRIMIDINE KINASE"/>
    <property type="match status" value="1"/>
</dbReference>
<evidence type="ECO:0000256" key="5">
    <source>
        <dbReference type="ARBA" id="ARBA00022777"/>
    </source>
</evidence>
<dbReference type="SUPFAM" id="SSF53613">
    <property type="entry name" value="Ribokinase-like"/>
    <property type="match status" value="1"/>
</dbReference>
<feature type="binding site" evidence="13">
    <location>
        <position position="441"/>
    </location>
    <ligand>
        <name>4-amino-2-methyl-5-(diphosphooxymethyl)pyrimidine</name>
        <dbReference type="ChEBI" id="CHEBI:57841"/>
    </ligand>
</feature>
<comment type="caution">
    <text evidence="16">The sequence shown here is derived from an EMBL/GenBank/DDBJ whole genome shotgun (WGS) entry which is preliminary data.</text>
</comment>
<proteinExistence type="inferred from homology"/>
<evidence type="ECO:0000256" key="12">
    <source>
        <dbReference type="ARBA" id="ARBA00047883"/>
    </source>
</evidence>
<dbReference type="CDD" id="cd00564">
    <property type="entry name" value="TMP_TenI"/>
    <property type="match status" value="1"/>
</dbReference>
<dbReference type="Gene3D" id="3.40.1190.20">
    <property type="match status" value="1"/>
</dbReference>
<dbReference type="HAMAP" id="MF_00097">
    <property type="entry name" value="TMP_synthase"/>
    <property type="match status" value="1"/>
</dbReference>
<feature type="binding site" evidence="13">
    <location>
        <begin position="342"/>
        <end position="346"/>
    </location>
    <ligand>
        <name>4-amino-2-methyl-5-(diphosphooxymethyl)pyrimidine</name>
        <dbReference type="ChEBI" id="CHEBI:57841"/>
    </ligand>
</feature>
<evidence type="ECO:0000256" key="11">
    <source>
        <dbReference type="ARBA" id="ARBA00047851"/>
    </source>
</evidence>
<comment type="pathway">
    <text evidence="1 13">Cofactor biosynthesis; thiamine diphosphate biosynthesis; thiamine phosphate from 4-amino-2-methyl-5-diphosphomethylpyrimidine and 4-methyl-5-(2-phosphoethyl)-thiazole: step 1/1.</text>
</comment>
<dbReference type="GO" id="GO:0004789">
    <property type="term" value="F:thiamine-phosphate diphosphorylase activity"/>
    <property type="evidence" value="ECO:0007669"/>
    <property type="project" value="UniProtKB-EC"/>
</dbReference>
<keyword evidence="3 13" id="KW-0479">Metal-binding</keyword>
<keyword evidence="17" id="KW-1185">Reference proteome</keyword>
<keyword evidence="6" id="KW-0067">ATP-binding</keyword>
<dbReference type="InterPro" id="IPR022998">
    <property type="entry name" value="ThiamineP_synth_TenI"/>
</dbReference>
<dbReference type="InterPro" id="IPR034291">
    <property type="entry name" value="TMP_synthase"/>
</dbReference>
<evidence type="ECO:0000259" key="15">
    <source>
        <dbReference type="Pfam" id="PF08543"/>
    </source>
</evidence>
<keyword evidence="4" id="KW-0547">Nucleotide-binding</keyword>
<evidence type="ECO:0000256" key="1">
    <source>
        <dbReference type="ARBA" id="ARBA00005165"/>
    </source>
</evidence>
<feature type="binding site" evidence="13">
    <location>
        <position position="412"/>
    </location>
    <ligand>
        <name>4-amino-2-methyl-5-(diphosphooxymethyl)pyrimidine</name>
        <dbReference type="ChEBI" id="CHEBI:57841"/>
    </ligand>
</feature>
<evidence type="ECO:0000256" key="4">
    <source>
        <dbReference type="ARBA" id="ARBA00022741"/>
    </source>
</evidence>
<dbReference type="Gene3D" id="3.20.20.70">
    <property type="entry name" value="Aldolase class I"/>
    <property type="match status" value="1"/>
</dbReference>
<dbReference type="InterPro" id="IPR004399">
    <property type="entry name" value="HMP/HMP-P_kinase_dom"/>
</dbReference>
<feature type="binding site" evidence="13">
    <location>
        <position position="470"/>
    </location>
    <ligand>
        <name>2-[(2R,5Z)-2-carboxy-4-methylthiazol-5(2H)-ylidene]ethyl phosphate</name>
        <dbReference type="ChEBI" id="CHEBI:62899"/>
    </ligand>
</feature>
<evidence type="ECO:0000256" key="2">
    <source>
        <dbReference type="ARBA" id="ARBA00022679"/>
    </source>
</evidence>
<comment type="cofactor">
    <cofactor evidence="13">
        <name>Mg(2+)</name>
        <dbReference type="ChEBI" id="CHEBI:18420"/>
    </cofactor>
    <text evidence="13">Binds 1 Mg(2+) ion per subunit.</text>
</comment>
<evidence type="ECO:0000256" key="3">
    <source>
        <dbReference type="ARBA" id="ARBA00022723"/>
    </source>
</evidence>
<organism evidence="16 17">
    <name type="scientific">Microbulbifer epialgicus</name>
    <dbReference type="NCBI Taxonomy" id="393907"/>
    <lineage>
        <taxon>Bacteria</taxon>
        <taxon>Pseudomonadati</taxon>
        <taxon>Pseudomonadota</taxon>
        <taxon>Gammaproteobacteria</taxon>
        <taxon>Cellvibrionales</taxon>
        <taxon>Microbulbiferaceae</taxon>
        <taxon>Microbulbifer</taxon>
    </lineage>
</organism>
<evidence type="ECO:0000313" key="16">
    <source>
        <dbReference type="EMBL" id="MFA0812557.1"/>
    </source>
</evidence>
<keyword evidence="2 13" id="KW-0808">Transferase</keyword>
<feature type="binding site" evidence="13">
    <location>
        <begin position="490"/>
        <end position="491"/>
    </location>
    <ligand>
        <name>2-[(2R,5Z)-2-carboxy-4-methylthiazol-5(2H)-ylidene]ethyl phosphate</name>
        <dbReference type="ChEBI" id="CHEBI:62899"/>
    </ligand>
</feature>
<keyword evidence="9" id="KW-0511">Multifunctional enzyme</keyword>
<comment type="catalytic activity">
    <reaction evidence="12 13">
        <text>2-[(2R,5Z)-2-carboxy-4-methylthiazol-5(2H)-ylidene]ethyl phosphate + 4-amino-2-methyl-5-(diphosphooxymethyl)pyrimidine + 2 H(+) = thiamine phosphate + CO2 + diphosphate</text>
        <dbReference type="Rhea" id="RHEA:47844"/>
        <dbReference type="ChEBI" id="CHEBI:15378"/>
        <dbReference type="ChEBI" id="CHEBI:16526"/>
        <dbReference type="ChEBI" id="CHEBI:33019"/>
        <dbReference type="ChEBI" id="CHEBI:37575"/>
        <dbReference type="ChEBI" id="CHEBI:57841"/>
        <dbReference type="ChEBI" id="CHEBI:62899"/>
        <dbReference type="EC" id="2.5.1.3"/>
    </reaction>
</comment>
<feature type="domain" description="Thiamine phosphate synthase/TenI" evidence="14">
    <location>
        <begin position="325"/>
        <end position="493"/>
    </location>
</feature>